<dbReference type="PATRIC" id="fig|616990.3.peg.568"/>
<gene>
    <name evidence="4" type="ORF">IV54_GL000530</name>
</gene>
<keyword evidence="2" id="KW-0472">Membrane</keyword>
<keyword evidence="5" id="KW-1185">Reference proteome</keyword>
<dbReference type="OrthoDB" id="2151402at2"/>
<dbReference type="PANTHER" id="PTHR46825">
    <property type="entry name" value="D-ALANYL-D-ALANINE-CARBOXYPEPTIDASE/ENDOPEPTIDASE AMPH"/>
    <property type="match status" value="1"/>
</dbReference>
<dbReference type="InterPro" id="IPR001466">
    <property type="entry name" value="Beta-lactam-related"/>
</dbReference>
<organism evidence="4 5">
    <name type="scientific">Levilactobacillus paucivorans</name>
    <dbReference type="NCBI Taxonomy" id="616990"/>
    <lineage>
        <taxon>Bacteria</taxon>
        <taxon>Bacillati</taxon>
        <taxon>Bacillota</taxon>
        <taxon>Bacilli</taxon>
        <taxon>Lactobacillales</taxon>
        <taxon>Lactobacillaceae</taxon>
        <taxon>Levilactobacillus</taxon>
    </lineage>
</organism>
<dbReference type="Proteomes" id="UP000051906">
    <property type="component" value="Unassembled WGS sequence"/>
</dbReference>
<evidence type="ECO:0000313" key="4">
    <source>
        <dbReference type="EMBL" id="KRO01172.1"/>
    </source>
</evidence>
<dbReference type="Pfam" id="PF00144">
    <property type="entry name" value="Beta-lactamase"/>
    <property type="match status" value="1"/>
</dbReference>
<dbReference type="InterPro" id="IPR012338">
    <property type="entry name" value="Beta-lactam/transpept-like"/>
</dbReference>
<dbReference type="RefSeq" id="WP_057879035.1">
    <property type="nucleotide sequence ID" value="NZ_JQCA01000119.1"/>
</dbReference>
<dbReference type="GO" id="GO:0016020">
    <property type="term" value="C:membrane"/>
    <property type="evidence" value="ECO:0007669"/>
    <property type="project" value="UniProtKB-SubCell"/>
</dbReference>
<sequence>MNSKVWGTVLALGAVLGLGGGLAWWFNGQTQQTKAEPKVSSSVVVRKVKPKKKVPAKKRKLAPAATTRQIDAVLQANRFVGTALVVHHNQTIYQQGWGYADAANRQKNHVNSVYQLASIQKSFTAGLLMKLASENKVALSDPLSKYYPQIAGSNQITLREMLDMKSGLVLTAFPNSIRTEQQMIKFILNNVVSQPAKIGRWHYSPVNFMLLAGIIQKVSGESYQDYFTQNIIDAGNLQHSGFVFNMANRSDYSQGYTNSKTGSVLPTYDTEYGESKLSMLYQFGTGQVYMSVNDLFQAERNMLLGKVYPQKDVNVLLVPGSASMYGGGLYVYPTYVRGHGLAYGYEATFLLSKDGQDGVVLLSNYYRANQLSQTAAIQLWNLLEGGNLGK</sequence>
<dbReference type="SUPFAM" id="SSF56601">
    <property type="entry name" value="beta-lactamase/transpeptidase-like"/>
    <property type="match status" value="1"/>
</dbReference>
<dbReference type="InterPro" id="IPR050491">
    <property type="entry name" value="AmpC-like"/>
</dbReference>
<dbReference type="EMBL" id="JQCA01000119">
    <property type="protein sequence ID" value="KRO01172.1"/>
    <property type="molecule type" value="Genomic_DNA"/>
</dbReference>
<accession>A0A0R2LH93</accession>
<comment type="subcellular location">
    <subcellularLocation>
        <location evidence="1">Membrane</location>
    </subcellularLocation>
</comment>
<name>A0A0R2LH93_9LACO</name>
<evidence type="ECO:0000256" key="1">
    <source>
        <dbReference type="ARBA" id="ARBA00004370"/>
    </source>
</evidence>
<evidence type="ECO:0000256" key="2">
    <source>
        <dbReference type="ARBA" id="ARBA00023136"/>
    </source>
</evidence>
<dbReference type="Gene3D" id="3.40.710.10">
    <property type="entry name" value="DD-peptidase/beta-lactamase superfamily"/>
    <property type="match status" value="1"/>
</dbReference>
<comment type="caution">
    <text evidence="4">The sequence shown here is derived from an EMBL/GenBank/DDBJ whole genome shotgun (WGS) entry which is preliminary data.</text>
</comment>
<dbReference type="PANTHER" id="PTHR46825:SF11">
    <property type="entry name" value="PENICILLIN-BINDING PROTEIN 4"/>
    <property type="match status" value="1"/>
</dbReference>
<evidence type="ECO:0000259" key="3">
    <source>
        <dbReference type="Pfam" id="PF00144"/>
    </source>
</evidence>
<protein>
    <submittedName>
        <fullName evidence="4">Beta-lactamase class C related penicillin binding protein</fullName>
    </submittedName>
</protein>
<dbReference type="AlphaFoldDB" id="A0A0R2LH93"/>
<proteinExistence type="predicted"/>
<evidence type="ECO:0000313" key="5">
    <source>
        <dbReference type="Proteomes" id="UP000051906"/>
    </source>
</evidence>
<reference evidence="4 5" key="1">
    <citation type="journal article" date="2015" name="Genome Announc.">
        <title>Expanding the biotechnology potential of lactobacilli through comparative genomics of 213 strains and associated genera.</title>
        <authorList>
            <person name="Sun Z."/>
            <person name="Harris H.M."/>
            <person name="McCann A."/>
            <person name="Guo C."/>
            <person name="Argimon S."/>
            <person name="Zhang W."/>
            <person name="Yang X."/>
            <person name="Jeffery I.B."/>
            <person name="Cooney J.C."/>
            <person name="Kagawa T.F."/>
            <person name="Liu W."/>
            <person name="Song Y."/>
            <person name="Salvetti E."/>
            <person name="Wrobel A."/>
            <person name="Rasinkangas P."/>
            <person name="Parkhill J."/>
            <person name="Rea M.C."/>
            <person name="O'Sullivan O."/>
            <person name="Ritari J."/>
            <person name="Douillard F.P."/>
            <person name="Paul Ross R."/>
            <person name="Yang R."/>
            <person name="Briner A.E."/>
            <person name="Felis G.E."/>
            <person name="de Vos W.M."/>
            <person name="Barrangou R."/>
            <person name="Klaenhammer T.R."/>
            <person name="Caufield P.W."/>
            <person name="Cui Y."/>
            <person name="Zhang H."/>
            <person name="O'Toole P.W."/>
        </authorList>
    </citation>
    <scope>NUCLEOTIDE SEQUENCE [LARGE SCALE GENOMIC DNA]</scope>
    <source>
        <strain evidence="4 5">DSM 22467</strain>
    </source>
</reference>
<feature type="domain" description="Beta-lactamase-related" evidence="3">
    <location>
        <begin position="70"/>
        <end position="376"/>
    </location>
</feature>
<dbReference type="STRING" id="616990.IV54_GL000530"/>